<evidence type="ECO:0000256" key="12">
    <source>
        <dbReference type="RuleBase" id="RU000434"/>
    </source>
</evidence>
<dbReference type="SUPFAM" id="SSF64484">
    <property type="entry name" value="beta and beta-prime subunits of DNA dependent RNA-polymerase"/>
    <property type="match status" value="1"/>
</dbReference>
<dbReference type="CDD" id="cd00653">
    <property type="entry name" value="RNA_pol_B_RPB2"/>
    <property type="match status" value="1"/>
</dbReference>
<dbReference type="GeneID" id="74551666"/>
<dbReference type="Pfam" id="PF04561">
    <property type="entry name" value="RNA_pol_Rpb2_2"/>
    <property type="match status" value="1"/>
</dbReference>
<dbReference type="GO" id="GO:0009507">
    <property type="term" value="C:chloroplast"/>
    <property type="evidence" value="ECO:0007669"/>
    <property type="project" value="UniProtKB-SubCell"/>
</dbReference>
<geneLocation type="chloroplast" evidence="18"/>
<comment type="subunit">
    <text evidence="11 13">In plastids the minimal PEP RNA polymerase catalytic core is composed of four subunits: alpha, beta, beta', and beta''. When a (nuclear-encoded) sigma factor is associated with the core the holoenzyme is formed, which can initiate transcription.</text>
</comment>
<dbReference type="Pfam" id="PF04565">
    <property type="entry name" value="RNA_pol_Rpb2_3"/>
    <property type="match status" value="1"/>
</dbReference>
<dbReference type="Gene3D" id="2.30.150.10">
    <property type="entry name" value="DNA-directed RNA polymerase, beta subunit, external 1 domain"/>
    <property type="match status" value="1"/>
</dbReference>
<comment type="catalytic activity">
    <reaction evidence="10 11 13">
        <text>RNA(n) + a ribonucleoside 5'-triphosphate = RNA(n+1) + diphosphate</text>
        <dbReference type="Rhea" id="RHEA:21248"/>
        <dbReference type="Rhea" id="RHEA-COMP:14527"/>
        <dbReference type="Rhea" id="RHEA-COMP:17342"/>
        <dbReference type="ChEBI" id="CHEBI:33019"/>
        <dbReference type="ChEBI" id="CHEBI:61557"/>
        <dbReference type="ChEBI" id="CHEBI:140395"/>
        <dbReference type="EC" id="2.7.7.6"/>
    </reaction>
</comment>
<dbReference type="GO" id="GO:0032549">
    <property type="term" value="F:ribonucleoside binding"/>
    <property type="evidence" value="ECO:0007669"/>
    <property type="project" value="InterPro"/>
</dbReference>
<evidence type="ECO:0000259" key="16">
    <source>
        <dbReference type="Pfam" id="PF04561"/>
    </source>
</evidence>
<evidence type="ECO:0000256" key="6">
    <source>
        <dbReference type="ARBA" id="ARBA00022640"/>
    </source>
</evidence>
<keyword evidence="5 18" id="KW-0150">Chloroplast</keyword>
<evidence type="ECO:0000256" key="4">
    <source>
        <dbReference type="ARBA" id="ARBA00022478"/>
    </source>
</evidence>
<evidence type="ECO:0000256" key="7">
    <source>
        <dbReference type="ARBA" id="ARBA00022679"/>
    </source>
</evidence>
<evidence type="ECO:0000256" key="10">
    <source>
        <dbReference type="ARBA" id="ARBA00048552"/>
    </source>
</evidence>
<feature type="domain" description="DNA-directed RNA polymerase subunit 2 hybrid-binding" evidence="14">
    <location>
        <begin position="603"/>
        <end position="981"/>
    </location>
</feature>
<dbReference type="InterPro" id="IPR007121">
    <property type="entry name" value="RNA_pol_bsu_CS"/>
</dbReference>
<evidence type="ECO:0000256" key="9">
    <source>
        <dbReference type="ARBA" id="ARBA00023163"/>
    </source>
</evidence>
<dbReference type="Pfam" id="PF00562">
    <property type="entry name" value="RNA_pol_Rpb2_6"/>
    <property type="match status" value="1"/>
</dbReference>
<dbReference type="HAMAP" id="MF_01321">
    <property type="entry name" value="RNApol_bact_RpoB"/>
    <property type="match status" value="1"/>
</dbReference>
<evidence type="ECO:0000256" key="11">
    <source>
        <dbReference type="HAMAP-Rule" id="MF_01321"/>
    </source>
</evidence>
<keyword evidence="7 11" id="KW-0808">Transferase</keyword>
<evidence type="ECO:0000256" key="13">
    <source>
        <dbReference type="RuleBase" id="RU363031"/>
    </source>
</evidence>
<evidence type="ECO:0000256" key="2">
    <source>
        <dbReference type="ARBA" id="ARBA00004229"/>
    </source>
</evidence>
<dbReference type="Gene3D" id="2.40.50.100">
    <property type="match status" value="1"/>
</dbReference>
<dbReference type="GO" id="GO:0003677">
    <property type="term" value="F:DNA binding"/>
    <property type="evidence" value="ECO:0007669"/>
    <property type="project" value="UniProtKB-UniRule"/>
</dbReference>
<dbReference type="Gene3D" id="3.90.1100.10">
    <property type="match status" value="1"/>
</dbReference>
<dbReference type="PANTHER" id="PTHR20856">
    <property type="entry name" value="DNA-DIRECTED RNA POLYMERASE I SUBUNIT 2"/>
    <property type="match status" value="1"/>
</dbReference>
<dbReference type="InterPro" id="IPR007641">
    <property type="entry name" value="RNA_pol_Rpb2_7"/>
</dbReference>
<keyword evidence="9 11" id="KW-0804">Transcription</keyword>
<evidence type="ECO:0000256" key="8">
    <source>
        <dbReference type="ARBA" id="ARBA00022695"/>
    </source>
</evidence>
<keyword evidence="6 18" id="KW-0934">Plastid</keyword>
<organism evidence="18">
    <name type="scientific">Parnassia brevistyla</name>
    <dbReference type="NCBI Taxonomy" id="1043513"/>
    <lineage>
        <taxon>Eukaryota</taxon>
        <taxon>Viridiplantae</taxon>
        <taxon>Streptophyta</taxon>
        <taxon>Embryophyta</taxon>
        <taxon>Tracheophyta</taxon>
        <taxon>Spermatophyta</taxon>
        <taxon>Magnoliopsida</taxon>
        <taxon>eudicotyledons</taxon>
        <taxon>Gunneridae</taxon>
        <taxon>Pentapetalae</taxon>
        <taxon>rosids</taxon>
        <taxon>fabids</taxon>
        <taxon>Celastrales</taxon>
        <taxon>Celastraceae</taxon>
        <taxon>Parnassia</taxon>
    </lineage>
</organism>
<evidence type="ECO:0000256" key="3">
    <source>
        <dbReference type="ARBA" id="ARBA00006835"/>
    </source>
</evidence>
<dbReference type="InterPro" id="IPR015712">
    <property type="entry name" value="DNA-dir_RNA_pol_su2"/>
</dbReference>
<dbReference type="GO" id="GO:0003899">
    <property type="term" value="F:DNA-directed RNA polymerase activity"/>
    <property type="evidence" value="ECO:0007669"/>
    <property type="project" value="UniProtKB-UniRule"/>
</dbReference>
<dbReference type="Gene3D" id="3.90.1110.10">
    <property type="entry name" value="RNA polymerase Rpb2, domain 2"/>
    <property type="match status" value="1"/>
</dbReference>
<dbReference type="Gene3D" id="2.40.270.10">
    <property type="entry name" value="DNA-directed RNA polymerase, subunit 2, domain 6"/>
    <property type="match status" value="2"/>
</dbReference>
<evidence type="ECO:0000313" key="18">
    <source>
        <dbReference type="EMBL" id="AZJ16819.1"/>
    </source>
</evidence>
<dbReference type="Gene3D" id="3.90.1800.10">
    <property type="entry name" value="RNA polymerase alpha subunit dimerisation domain"/>
    <property type="match status" value="1"/>
</dbReference>
<gene>
    <name evidence="11 18" type="primary">rpoB</name>
</gene>
<dbReference type="Pfam" id="PF04560">
    <property type="entry name" value="RNA_pol_Rpb2_7"/>
    <property type="match status" value="1"/>
</dbReference>
<dbReference type="InterPro" id="IPR007645">
    <property type="entry name" value="RNA_pol_Rpb2_3"/>
</dbReference>
<evidence type="ECO:0000256" key="5">
    <source>
        <dbReference type="ARBA" id="ARBA00022528"/>
    </source>
</evidence>
<dbReference type="InterPro" id="IPR014724">
    <property type="entry name" value="RNA_pol_RPB2_OB-fold"/>
</dbReference>
<name>A0A3Q8R233_9ROSI</name>
<feature type="domain" description="RNA polymerase Rpb2" evidence="17">
    <location>
        <begin position="376"/>
        <end position="443"/>
    </location>
</feature>
<dbReference type="InterPro" id="IPR037034">
    <property type="entry name" value="RNA_pol_Rpb2_2_sf"/>
</dbReference>
<dbReference type="NCBIfam" id="NF001616">
    <property type="entry name" value="PRK00405.1"/>
    <property type="match status" value="1"/>
</dbReference>
<dbReference type="AlphaFoldDB" id="A0A3Q8R233"/>
<accession>A0A3Q8R233</accession>
<comment type="subcellular location">
    <subcellularLocation>
        <location evidence="2 11">Plastid</location>
        <location evidence="2 11">Chloroplast</location>
    </subcellularLocation>
</comment>
<sequence>MFRDENEGTSTIPGFNQIQFEGFCRFIDHGLTEELSKFPKMEDTEQEIEFQLFVETYQLVEPSIKERDAVYEAITYSSEVYVSARLIWKTSRDMQEQTIFIGNIPIMTSLGTSIVNGIYRIVINQILQSPGIYYRSESDHNGISVYTGTIVSDWGGRVELEIDRKGRIWARVSRKQKISILVLSSAMGLNLREILENVCYPEIFLSFLTEKEKKKMGSKETAILEFYQQFTCVGGDPVFSESLCKELQKKFFQQRCELGRIGRRNMNHRLNLDIPQTNIFLLPRDIVAAADYLIGMKFGMGALDDMNHLKNKRIRSVADLLQDQFGLALVRLENMVRGTICGAIRHKLIPTPQNLITSTPLTTTYESFFGLHPLSQVFDRTNPLTQIVHGRKLSYLGPGGLTARTANFRIRDIHPSHYGRICPIDTSEGINVGLIGSLAIHAKMGNWGSLESPFYEIFDESKSKKNRMLSLSPNRDEYYMIAAGNSLALSRGIQEDQVVPARYRQEFLTIAWEQVNLRSIFPFQYFSIGASLIPFIEHNDANRALMSSNMQRQAVPLSQSEKCIVGTGVEQQVALDSGVPAIAEHEGRIIYTDTDKIFLLGNGDILSIPLVMYRRSNKNTYMHQKGCVPRGKCIKKGQIVADGAATVGGELALGKNILVAYMPWEGYNSEDAVLISERLVYGDIYTSFHIRKYEIQAHVTSQGPERITKEIPHLEANLLRNLDKNGIVMLGSWVEAGDILVGKLTPQMAKEGSYAPEDRLLRAILGIQVSTSKETCLKLPTGGRGRVIDVRWVQKKGGSSYNPETIRVYILQKREIKVGDKVAGRHGNKGIISKILPRQDMPYLQDGRPVDMVFNPLGVPSRMNVGQIFECSLGLAGDLLDRHYRIAPFDERYEQEASRKLVFSELYEASKQTANPWVFEPEYPGKNRIFDGRTGNPFEQPVIIGKPYILKLIHQVDDKIHGRSSGHYALVTQQPLRGRAKQGGQRIGEMEVWALEGFGVSHILEEMLTYKSDHIKARQEVLGTTIIGGTIPKPEDAPESFRLLVRELRSLALELNHFFVSEKNFAVNRKEA</sequence>
<dbReference type="InterPro" id="IPR007642">
    <property type="entry name" value="RNA_pol_Rpb2_2"/>
</dbReference>
<feature type="domain" description="RNA polymerase Rpb2" evidence="15">
    <location>
        <begin position="983"/>
        <end position="1057"/>
    </location>
</feature>
<dbReference type="InterPro" id="IPR007120">
    <property type="entry name" value="DNA-dir_RNAP_su2_dom"/>
</dbReference>
<dbReference type="InterPro" id="IPR010243">
    <property type="entry name" value="RNA_pol_bsu_bac"/>
</dbReference>
<dbReference type="FunFam" id="3.90.1110.10:FF:000009">
    <property type="entry name" value="DNA-directed RNA polymerase subunit beta"/>
    <property type="match status" value="1"/>
</dbReference>
<evidence type="ECO:0000256" key="1">
    <source>
        <dbReference type="ARBA" id="ARBA00004026"/>
    </source>
</evidence>
<dbReference type="PROSITE" id="PS01166">
    <property type="entry name" value="RNA_POL_BETA"/>
    <property type="match status" value="1"/>
</dbReference>
<dbReference type="InterPro" id="IPR037033">
    <property type="entry name" value="DNA-dir_RNAP_su2_hyb_sf"/>
</dbReference>
<evidence type="ECO:0000259" key="17">
    <source>
        <dbReference type="Pfam" id="PF04565"/>
    </source>
</evidence>
<comment type="function">
    <text evidence="1 11 13">DNA-dependent RNA polymerase catalyzes the transcription of DNA into RNA using the four ribonucleoside triphosphates as substrates.</text>
</comment>
<protein>
    <recommendedName>
        <fullName evidence="11">DNA-directed RNA polymerase subunit beta</fullName>
        <ecNumber evidence="11">2.7.7.6</ecNumber>
    </recommendedName>
    <alternativeName>
        <fullName evidence="11">PEP</fullName>
    </alternativeName>
    <alternativeName>
        <fullName evidence="11">Plastid-encoded RNA polymerase subunit beta</fullName>
        <shortName evidence="11">RNA polymerase subunit beta</shortName>
    </alternativeName>
</protein>
<dbReference type="RefSeq" id="YP_010456100.1">
    <property type="nucleotide sequence ID" value="NC_065698.1"/>
</dbReference>
<feature type="domain" description="RNA polymerase Rpb2" evidence="16">
    <location>
        <begin position="128"/>
        <end position="315"/>
    </location>
</feature>
<evidence type="ECO:0000259" key="15">
    <source>
        <dbReference type="Pfam" id="PF04560"/>
    </source>
</evidence>
<dbReference type="EMBL" id="MG792145">
    <property type="protein sequence ID" value="AZJ16819.1"/>
    <property type="molecule type" value="Genomic_DNA"/>
</dbReference>
<dbReference type="GO" id="GO:0000428">
    <property type="term" value="C:DNA-directed RNA polymerase complex"/>
    <property type="evidence" value="ECO:0007669"/>
    <property type="project" value="UniProtKB-KW"/>
</dbReference>
<dbReference type="Gene3D" id="2.40.50.150">
    <property type="match status" value="1"/>
</dbReference>
<keyword evidence="4 11" id="KW-0240">DNA-directed RNA polymerase</keyword>
<proteinExistence type="inferred from homology"/>
<reference evidence="18" key="1">
    <citation type="journal article" date="2018" name="Mitochondrial DNA Part B Resour">
        <title>Complete chloroplast genome sequence of Parnassia brevistyla (Celastraceae) and phylogenetic analysis with related species.</title>
        <authorList>
            <person name="Xia M."/>
            <person name="Zhang F."/>
            <person name="Rao H."/>
            <person name="Chi X."/>
            <person name="Khan G."/>
            <person name="Zhang Y."/>
            <person name="Yu J."/>
            <person name="Chen S."/>
        </authorList>
    </citation>
    <scope>NUCLEOTIDE SEQUENCE</scope>
</reference>
<dbReference type="GO" id="GO:0006351">
    <property type="term" value="P:DNA-templated transcription"/>
    <property type="evidence" value="ECO:0007669"/>
    <property type="project" value="UniProtKB-UniRule"/>
</dbReference>
<comment type="similarity">
    <text evidence="3 11 12">Belongs to the RNA polymerase beta chain family.</text>
</comment>
<keyword evidence="8 11" id="KW-0548">Nucleotidyltransferase</keyword>
<evidence type="ECO:0000259" key="14">
    <source>
        <dbReference type="Pfam" id="PF00562"/>
    </source>
</evidence>
<dbReference type="InterPro" id="IPR042107">
    <property type="entry name" value="DNA-dir_RNA_pol_bsu_ext_1_sf"/>
</dbReference>
<dbReference type="EC" id="2.7.7.6" evidence="11"/>